<dbReference type="AlphaFoldDB" id="A0A6A6BNI6"/>
<evidence type="ECO:0000256" key="6">
    <source>
        <dbReference type="SAM" id="MobiDB-lite"/>
    </source>
</evidence>
<proteinExistence type="inferred from homology"/>
<dbReference type="GO" id="GO:0005664">
    <property type="term" value="C:nuclear origin of replication recognition complex"/>
    <property type="evidence" value="ECO:0007669"/>
    <property type="project" value="InterPro"/>
</dbReference>
<dbReference type="EMBL" id="ML995477">
    <property type="protein sequence ID" value="KAF2145690.1"/>
    <property type="molecule type" value="Genomic_DNA"/>
</dbReference>
<accession>A0A6A6BNI6</accession>
<comment type="subcellular location">
    <subcellularLocation>
        <location evidence="1">Nucleus</location>
    </subcellularLocation>
</comment>
<name>A0A6A6BNI6_9PEZI</name>
<feature type="domain" description="ORC6 first cyclin-like" evidence="7">
    <location>
        <begin position="9"/>
        <end position="94"/>
    </location>
</feature>
<feature type="region of interest" description="Disordered" evidence="6">
    <location>
        <begin position="99"/>
        <end position="145"/>
    </location>
</feature>
<gene>
    <name evidence="8" type="ORF">K452DRAFT_315880</name>
</gene>
<dbReference type="GO" id="GO:0006260">
    <property type="term" value="P:DNA replication"/>
    <property type="evidence" value="ECO:0007669"/>
    <property type="project" value="UniProtKB-KW"/>
</dbReference>
<dbReference type="GO" id="GO:0003677">
    <property type="term" value="F:DNA binding"/>
    <property type="evidence" value="ECO:0007669"/>
    <property type="project" value="UniProtKB-KW"/>
</dbReference>
<evidence type="ECO:0000256" key="3">
    <source>
        <dbReference type="ARBA" id="ARBA00022705"/>
    </source>
</evidence>
<reference evidence="8" key="1">
    <citation type="journal article" date="2020" name="Stud. Mycol.">
        <title>101 Dothideomycetes genomes: a test case for predicting lifestyles and emergence of pathogens.</title>
        <authorList>
            <person name="Haridas S."/>
            <person name="Albert R."/>
            <person name="Binder M."/>
            <person name="Bloem J."/>
            <person name="Labutti K."/>
            <person name="Salamov A."/>
            <person name="Andreopoulos B."/>
            <person name="Baker S."/>
            <person name="Barry K."/>
            <person name="Bills G."/>
            <person name="Bluhm B."/>
            <person name="Cannon C."/>
            <person name="Castanera R."/>
            <person name="Culley D."/>
            <person name="Daum C."/>
            <person name="Ezra D."/>
            <person name="Gonzalez J."/>
            <person name="Henrissat B."/>
            <person name="Kuo A."/>
            <person name="Liang C."/>
            <person name="Lipzen A."/>
            <person name="Lutzoni F."/>
            <person name="Magnuson J."/>
            <person name="Mondo S."/>
            <person name="Nolan M."/>
            <person name="Ohm R."/>
            <person name="Pangilinan J."/>
            <person name="Park H.-J."/>
            <person name="Ramirez L."/>
            <person name="Alfaro M."/>
            <person name="Sun H."/>
            <person name="Tritt A."/>
            <person name="Yoshinaga Y."/>
            <person name="Zwiers L.-H."/>
            <person name="Turgeon B."/>
            <person name="Goodwin S."/>
            <person name="Spatafora J."/>
            <person name="Crous P."/>
            <person name="Grigoriev I."/>
        </authorList>
    </citation>
    <scope>NUCLEOTIDE SEQUENCE</scope>
    <source>
        <strain evidence="8">CBS 121167</strain>
    </source>
</reference>
<evidence type="ECO:0000256" key="4">
    <source>
        <dbReference type="ARBA" id="ARBA00023125"/>
    </source>
</evidence>
<dbReference type="RefSeq" id="XP_033401402.1">
    <property type="nucleotide sequence ID" value="XM_033543906.1"/>
</dbReference>
<feature type="compositionally biased region" description="Low complexity" evidence="6">
    <location>
        <begin position="305"/>
        <end position="320"/>
    </location>
</feature>
<dbReference type="GeneID" id="54301403"/>
<keyword evidence="5" id="KW-0539">Nucleus</keyword>
<evidence type="ECO:0000313" key="9">
    <source>
        <dbReference type="Proteomes" id="UP000799438"/>
    </source>
</evidence>
<dbReference type="OrthoDB" id="5367324at2759"/>
<dbReference type="Proteomes" id="UP000799438">
    <property type="component" value="Unassembled WGS sequence"/>
</dbReference>
<comment type="similarity">
    <text evidence="2">Belongs to the ORC6 family.</text>
</comment>
<evidence type="ECO:0000313" key="8">
    <source>
        <dbReference type="EMBL" id="KAF2145690.1"/>
    </source>
</evidence>
<dbReference type="Pfam" id="PF05460">
    <property type="entry name" value="ORC6"/>
    <property type="match status" value="1"/>
</dbReference>
<organism evidence="8 9">
    <name type="scientific">Aplosporella prunicola CBS 121167</name>
    <dbReference type="NCBI Taxonomy" id="1176127"/>
    <lineage>
        <taxon>Eukaryota</taxon>
        <taxon>Fungi</taxon>
        <taxon>Dikarya</taxon>
        <taxon>Ascomycota</taxon>
        <taxon>Pezizomycotina</taxon>
        <taxon>Dothideomycetes</taxon>
        <taxon>Dothideomycetes incertae sedis</taxon>
        <taxon>Botryosphaeriales</taxon>
        <taxon>Aplosporellaceae</taxon>
        <taxon>Aplosporella</taxon>
    </lineage>
</organism>
<evidence type="ECO:0000256" key="5">
    <source>
        <dbReference type="ARBA" id="ARBA00023242"/>
    </source>
</evidence>
<keyword evidence="9" id="KW-1185">Reference proteome</keyword>
<feature type="region of interest" description="Disordered" evidence="6">
    <location>
        <begin position="292"/>
        <end position="332"/>
    </location>
</feature>
<sequence length="391" mass="42929">MSKAVEQALTGLIPSWNSSLPSELVDSAVSLLAQSRNKASSLKPDEEIARTYACANLACERLKQRLNLPQIVLRPPVPPRIYRKVYNYFDTALAVRAPQTPSKRGRGAESATATPVKRTPAATSSKATPRHKALPAKRNEDANREDAPEWVMPMIRQVCKGLEAPAAPPHVYAGVCSVLKLQNGTTPSRTRTRRTSGSTASAEAVTESQIPALIVALLVCTMIRLSGNTTTGDENEQRKSKAVSILQENDICKDQAEDDLEELIEHFLGVATKGWLELEWFQNIVQGSGLDNSIHTNGSEEEVGESNVESSRPSRPATTTPKRRRAASQTLKSKPVLMQSGLGTMFQEKVDYLSDTRRLDFLDWKEHIMARIEQIEEQQRANGSAMDVSAG</sequence>
<keyword evidence="4" id="KW-0238">DNA-binding</keyword>
<protein>
    <recommendedName>
        <fullName evidence="7">ORC6 first cyclin-like domain-containing protein</fullName>
    </recommendedName>
</protein>
<keyword evidence="3" id="KW-0235">DNA replication</keyword>
<evidence type="ECO:0000256" key="1">
    <source>
        <dbReference type="ARBA" id="ARBA00004123"/>
    </source>
</evidence>
<evidence type="ECO:0000259" key="7">
    <source>
        <dbReference type="Pfam" id="PF05460"/>
    </source>
</evidence>
<evidence type="ECO:0000256" key="2">
    <source>
        <dbReference type="ARBA" id="ARBA00010840"/>
    </source>
</evidence>
<dbReference type="InterPro" id="IPR008721">
    <property type="entry name" value="ORC6_cyclin_first"/>
</dbReference>